<evidence type="ECO:0000256" key="1">
    <source>
        <dbReference type="ARBA" id="ARBA00009342"/>
    </source>
</evidence>
<dbReference type="GO" id="GO:0016746">
    <property type="term" value="F:acyltransferase activity"/>
    <property type="evidence" value="ECO:0007669"/>
    <property type="project" value="UniProtKB-KW"/>
</dbReference>
<evidence type="ECO:0000259" key="4">
    <source>
        <dbReference type="Pfam" id="PF13302"/>
    </source>
</evidence>
<comment type="similarity">
    <text evidence="1">Belongs to the acetyltransferase family. GNAT subfamily.</text>
</comment>
<keyword evidence="3" id="KW-0012">Acyltransferase</keyword>
<evidence type="ECO:0000256" key="2">
    <source>
        <dbReference type="ARBA" id="ARBA00022679"/>
    </source>
</evidence>
<dbReference type="Proteomes" id="UP001620626">
    <property type="component" value="Unassembled WGS sequence"/>
</dbReference>
<keyword evidence="6" id="KW-1185">Reference proteome</keyword>
<sequence length="227" mass="25835">MRINANDSVFGHHCVLVPYCPKHVEKYHGWMASEELRRETFSEALTLEEEQQMQRAWREDGDKLTFIILDKRTMAANGAEDEIASMVGDINAFLCSDDPSIDGKSEETIGGGTNDDISQQRNDYRDGDKRCFELSVMVAEPGFRRRGIALEACKLMIAYILQRIGGKPNFVAKISAKNHPSLALFRDRLNFSECAYSEVFDLTTLCLENERAKELVEEIQLNIEPYE</sequence>
<dbReference type="InterPro" id="IPR016181">
    <property type="entry name" value="Acyl_CoA_acyltransferase"/>
</dbReference>
<evidence type="ECO:0000313" key="5">
    <source>
        <dbReference type="EMBL" id="KAL3103013.1"/>
    </source>
</evidence>
<keyword evidence="2" id="KW-0808">Transferase</keyword>
<proteinExistence type="inferred from homology"/>
<organism evidence="5 6">
    <name type="scientific">Heterodera trifolii</name>
    <dbReference type="NCBI Taxonomy" id="157864"/>
    <lineage>
        <taxon>Eukaryota</taxon>
        <taxon>Metazoa</taxon>
        <taxon>Ecdysozoa</taxon>
        <taxon>Nematoda</taxon>
        <taxon>Chromadorea</taxon>
        <taxon>Rhabditida</taxon>
        <taxon>Tylenchina</taxon>
        <taxon>Tylenchomorpha</taxon>
        <taxon>Tylenchoidea</taxon>
        <taxon>Heteroderidae</taxon>
        <taxon>Heteroderinae</taxon>
        <taxon>Heterodera</taxon>
    </lineage>
</organism>
<dbReference type="PANTHER" id="PTHR13256">
    <property type="entry name" value="N-ACETYLTRANSFERASE 9"/>
    <property type="match status" value="1"/>
</dbReference>
<protein>
    <recommendedName>
        <fullName evidence="4">N-acetyltransferase domain-containing protein</fullName>
    </recommendedName>
</protein>
<reference evidence="5 6" key="1">
    <citation type="submission" date="2024-10" db="EMBL/GenBank/DDBJ databases">
        <authorList>
            <person name="Kim D."/>
        </authorList>
    </citation>
    <scope>NUCLEOTIDE SEQUENCE [LARGE SCALE GENOMIC DNA]</scope>
    <source>
        <strain evidence="5">BH-2024</strain>
    </source>
</reference>
<name>A0ABD2KJR7_9BILA</name>
<dbReference type="InterPro" id="IPR000182">
    <property type="entry name" value="GNAT_dom"/>
</dbReference>
<dbReference type="Gene3D" id="3.40.630.30">
    <property type="match status" value="1"/>
</dbReference>
<evidence type="ECO:0000313" key="6">
    <source>
        <dbReference type="Proteomes" id="UP001620626"/>
    </source>
</evidence>
<feature type="domain" description="N-acetyltransferase" evidence="4">
    <location>
        <begin position="15"/>
        <end position="185"/>
    </location>
</feature>
<comment type="caution">
    <text evidence="5">The sequence shown here is derived from an EMBL/GenBank/DDBJ whole genome shotgun (WGS) entry which is preliminary data.</text>
</comment>
<accession>A0ABD2KJR7</accession>
<dbReference type="SUPFAM" id="SSF55729">
    <property type="entry name" value="Acyl-CoA N-acyltransferases (Nat)"/>
    <property type="match status" value="1"/>
</dbReference>
<dbReference type="InterPro" id="IPR039135">
    <property type="entry name" value="NAT9-like"/>
</dbReference>
<dbReference type="EMBL" id="JBICBT010000742">
    <property type="protein sequence ID" value="KAL3103013.1"/>
    <property type="molecule type" value="Genomic_DNA"/>
</dbReference>
<dbReference type="Pfam" id="PF13302">
    <property type="entry name" value="Acetyltransf_3"/>
    <property type="match status" value="1"/>
</dbReference>
<dbReference type="AlphaFoldDB" id="A0ABD2KJR7"/>
<gene>
    <name evidence="5" type="ORF">niasHT_026461</name>
</gene>
<dbReference type="PANTHER" id="PTHR13256:SF16">
    <property type="entry name" value="ALPHA_BETA-TUBULIN-N-ACETYLTRANSFERASE 9"/>
    <property type="match status" value="1"/>
</dbReference>
<evidence type="ECO:0000256" key="3">
    <source>
        <dbReference type="ARBA" id="ARBA00023315"/>
    </source>
</evidence>